<evidence type="ECO:0000256" key="5">
    <source>
        <dbReference type="SAM" id="MobiDB-lite"/>
    </source>
</evidence>
<evidence type="ECO:0000256" key="1">
    <source>
        <dbReference type="ARBA" id="ARBA00004123"/>
    </source>
</evidence>
<sequence length="842" mass="92976">MGSMLKQILKNLCCSNGWSYGVFWRFDQRNSMLLTMEDAYSEEQMGPLVDSMLLKFHILSEGIIGQAAFTGKHQWIFSDSHDKGLDSTGNQNIFQDESEVQNQFSSGIKTIAIIPVERRGVLQFGSTQKISERWEFLNETKNLFYDLGSCHGLTPLEIETCNLDGFFASLPSCGNIYKENLTTEQGGCSREQKGWPCSLENLTESSCFSEIQDQITNSVQQNFSHLRSQLLTSSREAQIISSDKFFPVNCLAADIPCISTWSSEGSILTSFETSLPSERGMWDSRNKLPKRANNLVPSGNTEQNLLDGSTLTSFYSMRELVDAELPTLDSFGKTEENQYSLGTNDGLLNSAISLQRVTEELNPADFTTDLSSSFTLDDLSQWFSPSPQYNINGAGDAMTSGPSCSIGVTSVSSTLIGDDTVIDIPVRQAANSLQSSITDTLISNVEKSTIFHDNGNDLFNTVGLDLGFGKTGEFFEDIMVPLLVVDNSAVTSGMSESISELDVSSKTGKQKGLFSELGLKELLDGVSNSSYVTESSVEDQFPTTKRGKIESSSSNFCQDQFVGLSCSGGSMNLVQYSRNWDKSNNTIFNKEIHQKSQVGGWIDDSYSVNAGHAIVATSKKPTRKRARPGESTRPRPKDRQLIQDRIKELRGIIPHSGKLSIDHLLERTIKHLLFLQGVTKYADKIKQVDEPKLIGQENGMLTKHNKMSGGATWAFEVGAQSIPIVVKDLNPPGQMLIEMLCEDRGFFLEIVDVIRGLGLNILKGVMELQEDKIWARFIVEANEQVERTNIICSLLLLLQQTGTSGIDYASQPSRDMDGGISLLNNFQQPLLLPPVSMAETLQ</sequence>
<dbReference type="KEGG" id="dzi:111287378"/>
<dbReference type="InterPro" id="IPR043561">
    <property type="entry name" value="LHW-like"/>
</dbReference>
<dbReference type="GO" id="GO:0003700">
    <property type="term" value="F:DNA-binding transcription factor activity"/>
    <property type="evidence" value="ECO:0007669"/>
    <property type="project" value="InterPro"/>
</dbReference>
<dbReference type="AlphaFoldDB" id="A0A6P5Y0W0"/>
<dbReference type="PANTHER" id="PTHR46196:SF2">
    <property type="entry name" value="TRANSCRIPTION FACTOR BHLH157"/>
    <property type="match status" value="1"/>
</dbReference>
<dbReference type="GO" id="GO:0005634">
    <property type="term" value="C:nucleus"/>
    <property type="evidence" value="ECO:0007669"/>
    <property type="project" value="UniProtKB-SubCell"/>
</dbReference>
<dbReference type="RefSeq" id="XP_022733636.1">
    <property type="nucleotide sequence ID" value="XM_022877901.1"/>
</dbReference>
<dbReference type="GO" id="GO:0046983">
    <property type="term" value="F:protein dimerization activity"/>
    <property type="evidence" value="ECO:0007669"/>
    <property type="project" value="InterPro"/>
</dbReference>
<dbReference type="InterPro" id="IPR025610">
    <property type="entry name" value="MYC/MYB_N"/>
</dbReference>
<comment type="subcellular location">
    <subcellularLocation>
        <location evidence="1">Nucleus</location>
    </subcellularLocation>
</comment>
<feature type="compositionally biased region" description="Basic and acidic residues" evidence="5">
    <location>
        <begin position="627"/>
        <end position="638"/>
    </location>
</feature>
<name>A0A6P5Y0W0_DURZI</name>
<keyword evidence="2" id="KW-0805">Transcription regulation</keyword>
<dbReference type="InterPro" id="IPR011598">
    <property type="entry name" value="bHLH_dom"/>
</dbReference>
<dbReference type="Pfam" id="PF14215">
    <property type="entry name" value="bHLH-MYC_N"/>
    <property type="match status" value="1"/>
</dbReference>
<dbReference type="GeneID" id="111287378"/>
<accession>A0A6P5Y0W0</accession>
<evidence type="ECO:0000313" key="8">
    <source>
        <dbReference type="RefSeq" id="XP_022733636.1"/>
    </source>
</evidence>
<reference evidence="8" key="1">
    <citation type="submission" date="2025-08" db="UniProtKB">
        <authorList>
            <consortium name="RefSeq"/>
        </authorList>
    </citation>
    <scope>IDENTIFICATION</scope>
    <source>
        <tissue evidence="8">Fruit stalk</tissue>
    </source>
</reference>
<protein>
    <submittedName>
        <fullName evidence="8">Transcription factor bHLH157</fullName>
    </submittedName>
</protein>
<evidence type="ECO:0000313" key="7">
    <source>
        <dbReference type="Proteomes" id="UP000515121"/>
    </source>
</evidence>
<keyword evidence="3" id="KW-0804">Transcription</keyword>
<keyword evidence="7" id="KW-1185">Reference proteome</keyword>
<keyword evidence="4" id="KW-0539">Nucleus</keyword>
<evidence type="ECO:0000259" key="6">
    <source>
        <dbReference type="PROSITE" id="PS50888"/>
    </source>
</evidence>
<proteinExistence type="predicted"/>
<gene>
    <name evidence="8" type="primary">LOC111287378</name>
</gene>
<feature type="domain" description="BHLH" evidence="6">
    <location>
        <begin position="626"/>
        <end position="675"/>
    </location>
</feature>
<dbReference type="Pfam" id="PF23176">
    <property type="entry name" value="bHLH_LHW"/>
    <property type="match status" value="1"/>
</dbReference>
<dbReference type="Proteomes" id="UP000515121">
    <property type="component" value="Unplaced"/>
</dbReference>
<evidence type="ECO:0000256" key="3">
    <source>
        <dbReference type="ARBA" id="ARBA00023163"/>
    </source>
</evidence>
<feature type="region of interest" description="Disordered" evidence="5">
    <location>
        <begin position="617"/>
        <end position="638"/>
    </location>
</feature>
<dbReference type="OrthoDB" id="1883654at2759"/>
<evidence type="ECO:0000256" key="4">
    <source>
        <dbReference type="ARBA" id="ARBA00023242"/>
    </source>
</evidence>
<evidence type="ECO:0000256" key="2">
    <source>
        <dbReference type="ARBA" id="ARBA00023015"/>
    </source>
</evidence>
<dbReference type="PANTHER" id="PTHR46196">
    <property type="entry name" value="TRANSCRIPTION FACTOR BHLH155-LIKE ISOFORM X1-RELATED"/>
    <property type="match status" value="1"/>
</dbReference>
<dbReference type="PROSITE" id="PS50888">
    <property type="entry name" value="BHLH"/>
    <property type="match status" value="1"/>
</dbReference>
<organism evidence="7 8">
    <name type="scientific">Durio zibethinus</name>
    <name type="common">Durian</name>
    <dbReference type="NCBI Taxonomy" id="66656"/>
    <lineage>
        <taxon>Eukaryota</taxon>
        <taxon>Viridiplantae</taxon>
        <taxon>Streptophyta</taxon>
        <taxon>Embryophyta</taxon>
        <taxon>Tracheophyta</taxon>
        <taxon>Spermatophyta</taxon>
        <taxon>Magnoliopsida</taxon>
        <taxon>eudicotyledons</taxon>
        <taxon>Gunneridae</taxon>
        <taxon>Pentapetalae</taxon>
        <taxon>rosids</taxon>
        <taxon>malvids</taxon>
        <taxon>Malvales</taxon>
        <taxon>Malvaceae</taxon>
        <taxon>Helicteroideae</taxon>
        <taxon>Durio</taxon>
    </lineage>
</organism>